<feature type="compositionally biased region" description="Basic and acidic residues" evidence="1">
    <location>
        <begin position="1095"/>
        <end position="1106"/>
    </location>
</feature>
<feature type="region of interest" description="Disordered" evidence="1">
    <location>
        <begin position="562"/>
        <end position="599"/>
    </location>
</feature>
<reference evidence="3" key="2">
    <citation type="submission" date="2020-10" db="UniProtKB">
        <authorList>
            <consortium name="WormBaseParasite"/>
        </authorList>
    </citation>
    <scope>IDENTIFICATION</scope>
</reference>
<evidence type="ECO:0000313" key="2">
    <source>
        <dbReference type="Proteomes" id="UP000492821"/>
    </source>
</evidence>
<dbReference type="InterPro" id="IPR017850">
    <property type="entry name" value="Alkaline_phosphatase_core_sf"/>
</dbReference>
<dbReference type="PANTHER" id="PTHR10974:SF75">
    <property type="entry name" value="SULFATASE DOMAIN-CONTAINING PROTEIN"/>
    <property type="match status" value="1"/>
</dbReference>
<dbReference type="SUPFAM" id="SSF53649">
    <property type="entry name" value="Alkaline phosphatase-like"/>
    <property type="match status" value="1"/>
</dbReference>
<feature type="compositionally biased region" description="Basic and acidic residues" evidence="1">
    <location>
        <begin position="1053"/>
        <end position="1065"/>
    </location>
</feature>
<dbReference type="WBParaSite" id="Pan_g21215.t2">
    <property type="protein sequence ID" value="Pan_g21215.t2"/>
    <property type="gene ID" value="Pan_g21215"/>
</dbReference>
<feature type="region of interest" description="Disordered" evidence="1">
    <location>
        <begin position="1049"/>
        <end position="1106"/>
    </location>
</feature>
<feature type="region of interest" description="Disordered" evidence="1">
    <location>
        <begin position="769"/>
        <end position="862"/>
    </location>
</feature>
<reference evidence="2" key="1">
    <citation type="journal article" date="2013" name="Genetics">
        <title>The draft genome and transcriptome of Panagrellus redivivus are shaped by the harsh demands of a free-living lifestyle.</title>
        <authorList>
            <person name="Srinivasan J."/>
            <person name="Dillman A.R."/>
            <person name="Macchietto M.G."/>
            <person name="Heikkinen L."/>
            <person name="Lakso M."/>
            <person name="Fracchia K.M."/>
            <person name="Antoshechkin I."/>
            <person name="Mortazavi A."/>
            <person name="Wong G."/>
            <person name="Sternberg P.W."/>
        </authorList>
    </citation>
    <scope>NUCLEOTIDE SEQUENCE [LARGE SCALE GENOMIC DNA]</scope>
    <source>
        <strain evidence="2">MT8872</strain>
    </source>
</reference>
<proteinExistence type="predicted"/>
<dbReference type="PANTHER" id="PTHR10974">
    <property type="entry name" value="FI08016P-RELATED"/>
    <property type="match status" value="1"/>
</dbReference>
<sequence>MIRGPWTKLTDGSVPECDIIETNCRENRDSDPKSLTPDDKDFKDTVYYEFLHAQVYRKDMPEKMPEIVPLDRPDVHIFVIDSVSNSHFVRAMPKTRHYLKEHFGAVHFQYLNKVGINSRRNGMAFLLGKTAISIPKSPLSRGYSHECFNDSLCCNLLDNGQFIGFQFREAAYKTLSSEDYVYSMFSAGECHGFNNTPLDHYMRPYQLRVDLDAYKTKILQENIYKGMCRDSYMPLMDYLQDLLDKFPDKPKFSLTWLTKLAHDDNNELFRADDYFYSFLKKNSKQFENSYLFVMADHGVRFGLTRLTAAGEREDNNPFLMMSLPASLRGDDALQNTIRNNAKQLISHYDLYATFVDIVTPFRPKNSSMPDLHGSSLFKPLPQPRSCDRLRVPFEYCICDHPKSTLPDDAPPGRDAGDAAVTEMNKVINGRRDLKYVCSNLTLSSAPVGVESFKAEGDLAIFKITYKVSPGEGQYSGHLAFEPQTSKFLQASDFEVSSSPRLRSFFEPQTSKFLRASGFEVSSSLGLRCFFEPRTSSPDGLQAPDFEVSSSLGLRVQMAFEPQTSKTDGDGTAGWPTTLPLAGKTPIKETGRNGRQEPRVAGNRVELSRAENPQMCVVEDRVRKSSVRLAAVASLNTMLKHVGCVVVMALAEPTGSNESMRRYLKRKQRIINTVRHDCSIAVLNSVDTTSAGHANAYLTVDVPSSLLLWKQAPARVCASKTGRQEYEIGTRNNNSISRRPSDYSSHCCYTHTCTRWPDYQKSERIPMATVSVHQRRTPQAPDAATRLREGQQASHPDTTARSNAPTQRRAARTNDAITQTDECRRPPHPAALVPSTVQDASTQTQRQQRNPGAPSDGQPSATSQQWYDRFNLVTSGNELEAALVEFSALLPRNSSQPQQGNNHIANRNPATAISLISQLPPSYVNLVLTTEEAVQLHRSDPYVTPFSTNLVASRLAASNTTPGPDHVIYADWKKSMSRQRKKNYSVSIKVTETCYEASEPSSKVNRESKETANCASEQVGQVEYMFGEFVQNLETVVKDCKKHNQSMVAMSQETHQKEGDGRDKKFLASNRKSANSDVNKRNGARIRGSRVQNRTTKKDVKMSKPREDRAATWVAVLMPKSEWKQPVEPDRPTIIQGLPDCRYGNAEYNVEDDIWVSGGMFGMNQEGSSRHRLKHSSVN</sequence>
<dbReference type="CDD" id="cd16021">
    <property type="entry name" value="ALP_like"/>
    <property type="match status" value="1"/>
</dbReference>
<feature type="compositionally biased region" description="Polar residues" evidence="1">
    <location>
        <begin position="834"/>
        <end position="849"/>
    </location>
</feature>
<feature type="compositionally biased region" description="Basic and acidic residues" evidence="1">
    <location>
        <begin position="585"/>
        <end position="597"/>
    </location>
</feature>
<protein>
    <submittedName>
        <fullName evidence="3">Sulfatase domain-containing protein</fullName>
    </submittedName>
</protein>
<dbReference type="AlphaFoldDB" id="A0A7E4VI49"/>
<accession>A0A7E4VI49</accession>
<dbReference type="GO" id="GO:0005615">
    <property type="term" value="C:extracellular space"/>
    <property type="evidence" value="ECO:0007669"/>
    <property type="project" value="TreeGrafter"/>
</dbReference>
<name>A0A7E4VI49_PANRE</name>
<feature type="compositionally biased region" description="Polar residues" evidence="1">
    <location>
        <begin position="790"/>
        <end position="805"/>
    </location>
</feature>
<keyword evidence="2" id="KW-1185">Reference proteome</keyword>
<dbReference type="Proteomes" id="UP000492821">
    <property type="component" value="Unassembled WGS sequence"/>
</dbReference>
<dbReference type="InterPro" id="IPR004245">
    <property type="entry name" value="DUF229"/>
</dbReference>
<organism evidence="2 3">
    <name type="scientific">Panagrellus redivivus</name>
    <name type="common">Microworm</name>
    <dbReference type="NCBI Taxonomy" id="6233"/>
    <lineage>
        <taxon>Eukaryota</taxon>
        <taxon>Metazoa</taxon>
        <taxon>Ecdysozoa</taxon>
        <taxon>Nematoda</taxon>
        <taxon>Chromadorea</taxon>
        <taxon>Rhabditida</taxon>
        <taxon>Tylenchina</taxon>
        <taxon>Panagrolaimomorpha</taxon>
        <taxon>Panagrolaimoidea</taxon>
        <taxon>Panagrolaimidae</taxon>
        <taxon>Panagrellus</taxon>
    </lineage>
</organism>
<dbReference type="Pfam" id="PF02995">
    <property type="entry name" value="DUF229"/>
    <property type="match status" value="1"/>
</dbReference>
<evidence type="ECO:0000256" key="1">
    <source>
        <dbReference type="SAM" id="MobiDB-lite"/>
    </source>
</evidence>
<evidence type="ECO:0000313" key="3">
    <source>
        <dbReference type="WBParaSite" id="Pan_g21215.t2"/>
    </source>
</evidence>